<dbReference type="Gene3D" id="3.30.420.40">
    <property type="match status" value="3"/>
</dbReference>
<dbReference type="PANTHER" id="PTHR42749:SF1">
    <property type="entry name" value="CELL SHAPE-DETERMINING PROTEIN MREB"/>
    <property type="match status" value="1"/>
</dbReference>
<evidence type="ECO:0000256" key="6">
    <source>
        <dbReference type="HAMAP-Rule" id="MF_02207"/>
    </source>
</evidence>
<dbReference type="InterPro" id="IPR043129">
    <property type="entry name" value="ATPase_NBD"/>
</dbReference>
<reference evidence="7 8" key="1">
    <citation type="submission" date="2019-09" db="EMBL/GenBank/DDBJ databases">
        <title>Characterisation of the sponge microbiome using genome-centric metagenomics.</title>
        <authorList>
            <person name="Engelberts J.P."/>
            <person name="Robbins S.J."/>
            <person name="De Goeij J.M."/>
            <person name="Aranda M."/>
            <person name="Bell S.C."/>
            <person name="Webster N.S."/>
        </authorList>
    </citation>
    <scope>NUCLEOTIDE SEQUENCE [LARGE SCALE GENOMIC DNA]</scope>
    <source>
        <strain evidence="7">SB0662_bin_43</strain>
    </source>
</reference>
<keyword evidence="2 6" id="KW-0547">Nucleotide-binding</keyword>
<evidence type="ECO:0000256" key="2">
    <source>
        <dbReference type="ARBA" id="ARBA00022741"/>
    </source>
</evidence>
<sequence>MFGNVFEVFSKDLGIDLGTVNTLVYTQGRGIVINSPSVVALNKKTGRILAIGEEARQMLGKTPTHIVASKPLTQGVISEFEITEQMLRSFMNQLSADKINVMPRPRVVIGVPSGVTEVEKRAVEEAARNAGARKVHLIEEPIAAALGARLGVQDPVGHMIVDIGGGTTEIAVISLGGIVLRESLQAAGTKMNEDIINYAREELQLLLGERTAEMVKIVAGSALPLNEPIQTTMRGRDVVNGLPKEVVVTDEHIRRAIAPSVRTIVDAVRSTVEQTPPELIADIMENGIVLAGGGSLLRGLPELLEYETKIAVKITDDPLTAVVRGCGIAIEHLDEMQDILVDIDNESK</sequence>
<dbReference type="HAMAP" id="MF_02207">
    <property type="entry name" value="MreB"/>
    <property type="match status" value="1"/>
</dbReference>
<dbReference type="GO" id="GO:0005737">
    <property type="term" value="C:cytoplasm"/>
    <property type="evidence" value="ECO:0007669"/>
    <property type="project" value="UniProtKB-SubCell"/>
</dbReference>
<evidence type="ECO:0000313" key="8">
    <source>
        <dbReference type="Proteomes" id="UP000449092"/>
    </source>
</evidence>
<dbReference type="AlphaFoldDB" id="A0A845DC32"/>
<comment type="subcellular location">
    <subcellularLocation>
        <location evidence="6">Cytoplasm</location>
    </subcellularLocation>
    <text evidence="6">Membrane-associated.</text>
</comment>
<protein>
    <recommendedName>
        <fullName evidence="6">Cell shape-determining protein MreB</fullName>
    </recommendedName>
</protein>
<dbReference type="Pfam" id="PF06723">
    <property type="entry name" value="MreB_Mbl"/>
    <property type="match status" value="1"/>
</dbReference>
<keyword evidence="1 6" id="KW-0963">Cytoplasm</keyword>
<gene>
    <name evidence="6" type="primary">mreB</name>
    <name evidence="7" type="ORF">F4X82_01690</name>
</gene>
<comment type="function">
    <text evidence="6">Forms membrane-associated dynamic filaments that are essential for cell shape determination. Acts by regulating cell wall synthesis and cell elongation, and thus cell shape. A feedback loop between cell geometry and MreB localization may maintain elongated cell shape by targeting cell wall growth to regions of negative cell wall curvature.</text>
</comment>
<dbReference type="Proteomes" id="UP000449092">
    <property type="component" value="Unassembled WGS sequence"/>
</dbReference>
<dbReference type="GO" id="GO:0008360">
    <property type="term" value="P:regulation of cell shape"/>
    <property type="evidence" value="ECO:0007669"/>
    <property type="project" value="UniProtKB-UniRule"/>
</dbReference>
<evidence type="ECO:0000256" key="4">
    <source>
        <dbReference type="ARBA" id="ARBA00022960"/>
    </source>
</evidence>
<dbReference type="SUPFAM" id="SSF53067">
    <property type="entry name" value="Actin-like ATPase domain"/>
    <property type="match status" value="2"/>
</dbReference>
<dbReference type="NCBIfam" id="NF010539">
    <property type="entry name" value="PRK13927.1"/>
    <property type="match status" value="1"/>
</dbReference>
<evidence type="ECO:0000256" key="1">
    <source>
        <dbReference type="ARBA" id="ARBA00022490"/>
    </source>
</evidence>
<comment type="subunit">
    <text evidence="6">Forms polymers.</text>
</comment>
<dbReference type="GO" id="GO:0000902">
    <property type="term" value="P:cell morphogenesis"/>
    <property type="evidence" value="ECO:0007669"/>
    <property type="project" value="InterPro"/>
</dbReference>
<evidence type="ECO:0000256" key="5">
    <source>
        <dbReference type="ARBA" id="ARBA00023458"/>
    </source>
</evidence>
<organism evidence="7 8">
    <name type="scientific">Candidatus Spechtbacteria bacterium SB0662_bin_43</name>
    <dbReference type="NCBI Taxonomy" id="2604897"/>
    <lineage>
        <taxon>Bacteria</taxon>
        <taxon>Candidatus Spechtiibacteriota</taxon>
    </lineage>
</organism>
<dbReference type="PRINTS" id="PR01652">
    <property type="entry name" value="SHAPEPROTEIN"/>
</dbReference>
<evidence type="ECO:0000313" key="7">
    <source>
        <dbReference type="EMBL" id="MYE38214.1"/>
    </source>
</evidence>
<dbReference type="EMBL" id="VXOY01000013">
    <property type="protein sequence ID" value="MYE38214.1"/>
    <property type="molecule type" value="Genomic_DNA"/>
</dbReference>
<dbReference type="CDD" id="cd10225">
    <property type="entry name" value="ASKHA_NBD_MreB-like"/>
    <property type="match status" value="1"/>
</dbReference>
<keyword evidence="3 6" id="KW-0067">ATP-binding</keyword>
<comment type="caution">
    <text evidence="7">The sequence shown here is derived from an EMBL/GenBank/DDBJ whole genome shotgun (WGS) entry which is preliminary data.</text>
</comment>
<name>A0A845DC32_9BACT</name>
<evidence type="ECO:0000256" key="3">
    <source>
        <dbReference type="ARBA" id="ARBA00022840"/>
    </source>
</evidence>
<dbReference type="NCBIfam" id="TIGR00904">
    <property type="entry name" value="mreB"/>
    <property type="match status" value="1"/>
</dbReference>
<dbReference type="GO" id="GO:0005524">
    <property type="term" value="F:ATP binding"/>
    <property type="evidence" value="ECO:0007669"/>
    <property type="project" value="UniProtKB-KW"/>
</dbReference>
<feature type="binding site" evidence="6">
    <location>
        <begin position="165"/>
        <end position="167"/>
    </location>
    <ligand>
        <name>ATP</name>
        <dbReference type="ChEBI" id="CHEBI:30616"/>
    </ligand>
</feature>
<proteinExistence type="inferred from homology"/>
<feature type="binding site" evidence="6">
    <location>
        <begin position="213"/>
        <end position="216"/>
    </location>
    <ligand>
        <name>ATP</name>
        <dbReference type="ChEBI" id="CHEBI:30616"/>
    </ligand>
</feature>
<accession>A0A845DC32</accession>
<dbReference type="InterPro" id="IPR056546">
    <property type="entry name" value="MreB_MamK-like"/>
</dbReference>
<feature type="binding site" evidence="6">
    <location>
        <begin position="293"/>
        <end position="296"/>
    </location>
    <ligand>
        <name>ATP</name>
        <dbReference type="ChEBI" id="CHEBI:30616"/>
    </ligand>
</feature>
<dbReference type="PANTHER" id="PTHR42749">
    <property type="entry name" value="CELL SHAPE-DETERMINING PROTEIN MREB"/>
    <property type="match status" value="1"/>
</dbReference>
<comment type="similarity">
    <text evidence="5 6">Belongs to the FtsA/MreB family.</text>
</comment>
<comment type="caution">
    <text evidence="6">Lacks conserved residue(s) required for the propagation of feature annotation.</text>
</comment>
<keyword evidence="4 6" id="KW-0133">Cell shape</keyword>
<dbReference type="InterPro" id="IPR004753">
    <property type="entry name" value="MreB"/>
</dbReference>